<gene>
    <name evidence="1" type="ORF">TM448B01099_0016</name>
</gene>
<name>A0A6M3XIS9_9ZZZZ</name>
<accession>A0A6M3XIS9</accession>
<protein>
    <submittedName>
        <fullName evidence="1">Uncharacterized protein</fullName>
    </submittedName>
</protein>
<dbReference type="EMBL" id="MT144704">
    <property type="protein sequence ID" value="QJH97848.1"/>
    <property type="molecule type" value="Genomic_DNA"/>
</dbReference>
<evidence type="ECO:0000313" key="1">
    <source>
        <dbReference type="EMBL" id="QJH97848.1"/>
    </source>
</evidence>
<reference evidence="1" key="1">
    <citation type="submission" date="2020-03" db="EMBL/GenBank/DDBJ databases">
        <title>The deep terrestrial virosphere.</title>
        <authorList>
            <person name="Holmfeldt K."/>
            <person name="Nilsson E."/>
            <person name="Simone D."/>
            <person name="Lopez-Fernandez M."/>
            <person name="Wu X."/>
            <person name="de Brujin I."/>
            <person name="Lundin D."/>
            <person name="Andersson A."/>
            <person name="Bertilsson S."/>
            <person name="Dopson M."/>
        </authorList>
    </citation>
    <scope>NUCLEOTIDE SEQUENCE</scope>
    <source>
        <strain evidence="1">TM448B01099</strain>
    </source>
</reference>
<sequence length="165" mass="19905">MRLFCRKCDKEIEDFEIKQEECGHISYVDLIVSCHGTQDYIRFHRTKSFNTSDYGDLYFFEGDEPEKEWDVEKCHELFNAMLRRFHDEKNASKKWAGPIPEPIEPEKIKVKWRRYQVADRTYTESYPVIEDCCKTWKRKPLSYNVDEDKWKLLIPTFCPECGKKL</sequence>
<proteinExistence type="predicted"/>
<organism evidence="1">
    <name type="scientific">viral metagenome</name>
    <dbReference type="NCBI Taxonomy" id="1070528"/>
    <lineage>
        <taxon>unclassified sequences</taxon>
        <taxon>metagenomes</taxon>
        <taxon>organismal metagenomes</taxon>
    </lineage>
</organism>
<dbReference type="AlphaFoldDB" id="A0A6M3XIS9"/>